<dbReference type="AlphaFoldDB" id="L0WJN4"/>
<gene>
    <name evidence="1" type="ORF">A11A3_01110</name>
</gene>
<organism evidence="1 2">
    <name type="scientific">Alcanivorax hongdengensis A-11-3</name>
    <dbReference type="NCBI Taxonomy" id="1177179"/>
    <lineage>
        <taxon>Bacteria</taxon>
        <taxon>Pseudomonadati</taxon>
        <taxon>Pseudomonadota</taxon>
        <taxon>Gammaproteobacteria</taxon>
        <taxon>Oceanospirillales</taxon>
        <taxon>Alcanivoracaceae</taxon>
        <taxon>Alcanivorax</taxon>
    </lineage>
</organism>
<evidence type="ECO:0000313" key="1">
    <source>
        <dbReference type="EMBL" id="EKF76050.1"/>
    </source>
</evidence>
<comment type="caution">
    <text evidence="1">The sequence shown here is derived from an EMBL/GenBank/DDBJ whole genome shotgun (WGS) entry which is preliminary data.</text>
</comment>
<dbReference type="EMBL" id="AMRJ01000001">
    <property type="protein sequence ID" value="EKF76050.1"/>
    <property type="molecule type" value="Genomic_DNA"/>
</dbReference>
<dbReference type="Proteomes" id="UP000010164">
    <property type="component" value="Unassembled WGS sequence"/>
</dbReference>
<evidence type="ECO:0000313" key="2">
    <source>
        <dbReference type="Proteomes" id="UP000010164"/>
    </source>
</evidence>
<proteinExistence type="predicted"/>
<protein>
    <submittedName>
        <fullName evidence="1">Uncharacterized protein</fullName>
    </submittedName>
</protein>
<accession>L0WJN4</accession>
<keyword evidence="2" id="KW-1185">Reference proteome</keyword>
<sequence length="115" mass="12942">MKIGFRDIPDLSEININGTSITHPISYRSSIAETPGEKNKQYLEAIGMSPMVNATLALSSAGAFPHDYLTGTKFKTPDDCIDYLVSEFRKEKGEEAMIRSDVMQEWTEKCNSRFQ</sequence>
<reference evidence="1 2" key="1">
    <citation type="journal article" date="2012" name="J. Bacteriol.">
        <title>Genome Sequence of the Alkane-Degrading Bacterium Alcanivorax hongdengensis Type Strain A-11-3.</title>
        <authorList>
            <person name="Lai Q."/>
            <person name="Shao Z."/>
        </authorList>
    </citation>
    <scope>NUCLEOTIDE SEQUENCE [LARGE SCALE GENOMIC DNA]</scope>
    <source>
        <strain evidence="1 2">A-11-3</strain>
    </source>
</reference>
<name>L0WJN4_9GAMM</name>